<dbReference type="Proteomes" id="UP001193748">
    <property type="component" value="Unassembled WGS sequence"/>
</dbReference>
<comment type="caution">
    <text evidence="2">The sequence shown here is derived from an EMBL/GenBank/DDBJ whole genome shotgun (WGS) entry which is preliminary data.</text>
</comment>
<dbReference type="EMBL" id="JABSWW010000001">
    <property type="protein sequence ID" value="NRT90088.1"/>
    <property type="molecule type" value="Genomic_DNA"/>
</dbReference>
<feature type="region of interest" description="Disordered" evidence="1">
    <location>
        <begin position="135"/>
        <end position="184"/>
    </location>
</feature>
<evidence type="ECO:0000256" key="1">
    <source>
        <dbReference type="SAM" id="MobiDB-lite"/>
    </source>
</evidence>
<proteinExistence type="predicted"/>
<reference evidence="2" key="2">
    <citation type="journal article" date="2022" name="Nat. Biotechnol.">
        <title>Carbon-negative production of acetone and isopropanol by gas fermentation at industrial pilot scale.</title>
        <authorList>
            <person name="Liew F.E."/>
            <person name="Nogle R."/>
            <person name="Abdalla T."/>
            <person name="Rasor B.J."/>
            <person name="Canter C."/>
            <person name="Jensen R.O."/>
            <person name="Wang L."/>
            <person name="Strutz J."/>
            <person name="Chirania P."/>
            <person name="De Tissera S."/>
            <person name="Mueller A.P."/>
            <person name="Ruan Z."/>
            <person name="Gao A."/>
            <person name="Tran L."/>
            <person name="Engle N.L."/>
            <person name="Bromley J.C."/>
            <person name="Daniell J."/>
            <person name="Conrado R."/>
            <person name="Tschaplinski T.J."/>
            <person name="Giannone R.J."/>
            <person name="Hettich R.L."/>
            <person name="Karim A.S."/>
            <person name="Simpson S.D."/>
            <person name="Brown S.D."/>
            <person name="Leang C."/>
            <person name="Jewett M.C."/>
            <person name="Kopke M."/>
        </authorList>
    </citation>
    <scope>NUCLEOTIDE SEQUENCE</scope>
    <source>
        <strain evidence="2">DJ080</strain>
    </source>
</reference>
<sequence length="184" mass="20366">MSLGSFSSKTFEVSQNKIYTFDEYSREIALNVEDQEVDGDKPSTYIKGTNLEQISFNIKLIQSSSINVETEINDWKSICEAATPYMLFIGNNPVSNNKYLLTGVSLSDNNYSIKGDQVKSTLKLTFKEYVRAGVKKEEGTSSEAKKAASKKTSQKKKSSSSADSMSDEDNARVTALEDSVFGEE</sequence>
<evidence type="ECO:0000313" key="3">
    <source>
        <dbReference type="Proteomes" id="UP001193748"/>
    </source>
</evidence>
<feature type="compositionally biased region" description="Basic residues" evidence="1">
    <location>
        <begin position="147"/>
        <end position="158"/>
    </location>
</feature>
<accession>A0AAX0B4G1</accession>
<organism evidence="2 3">
    <name type="scientific">Clostridium beijerinckii</name>
    <name type="common">Clostridium MP</name>
    <dbReference type="NCBI Taxonomy" id="1520"/>
    <lineage>
        <taxon>Bacteria</taxon>
        <taxon>Bacillati</taxon>
        <taxon>Bacillota</taxon>
        <taxon>Clostridia</taxon>
        <taxon>Eubacteriales</taxon>
        <taxon>Clostridiaceae</taxon>
        <taxon>Clostridium</taxon>
    </lineage>
</organism>
<dbReference type="InterPro" id="IPR009734">
    <property type="entry name" value="Myoviridae_GpU"/>
</dbReference>
<reference evidence="2" key="1">
    <citation type="submission" date="2020-05" db="EMBL/GenBank/DDBJ databases">
        <authorList>
            <person name="Brown S."/>
            <person name="Huntemann M."/>
            <person name="Clum A."/>
            <person name="Spunde A."/>
            <person name="Palaniappan K."/>
            <person name="Ritter S."/>
            <person name="Mikhailova N."/>
            <person name="Chen I.-M."/>
            <person name="Stamatis D."/>
            <person name="Reddy T."/>
            <person name="O'Malley R."/>
            <person name="Daum C."/>
            <person name="Shapiro N."/>
            <person name="Ivanova N."/>
            <person name="Kyrpides N."/>
            <person name="Woyke T."/>
        </authorList>
    </citation>
    <scope>NUCLEOTIDE SEQUENCE</scope>
    <source>
        <strain evidence="2">DJ080</strain>
    </source>
</reference>
<name>A0AAX0B4G1_CLOBE</name>
<evidence type="ECO:0000313" key="2">
    <source>
        <dbReference type="EMBL" id="NRT90088.1"/>
    </source>
</evidence>
<protein>
    <recommendedName>
        <fullName evidence="4">Phage tail protein</fullName>
    </recommendedName>
</protein>
<feature type="compositionally biased region" description="Basic and acidic residues" evidence="1">
    <location>
        <begin position="135"/>
        <end position="146"/>
    </location>
</feature>
<dbReference type="Pfam" id="PF06995">
    <property type="entry name" value="Phage_P2_GpU"/>
    <property type="match status" value="1"/>
</dbReference>
<gene>
    <name evidence="2" type="ORF">B0H41_003767</name>
</gene>
<dbReference type="RefSeq" id="WP_173711429.1">
    <property type="nucleotide sequence ID" value="NZ_JABSWW010000001.1"/>
</dbReference>
<evidence type="ECO:0008006" key="4">
    <source>
        <dbReference type="Google" id="ProtNLM"/>
    </source>
</evidence>
<dbReference type="AlphaFoldDB" id="A0AAX0B4G1"/>